<dbReference type="SMART" id="SM00271">
    <property type="entry name" value="DnaJ"/>
    <property type="match status" value="1"/>
</dbReference>
<dbReference type="PANTHER" id="PTHR43096:SF52">
    <property type="entry name" value="DNAJ HOMOLOG 1, MITOCHONDRIAL-RELATED"/>
    <property type="match status" value="1"/>
</dbReference>
<organism evidence="8 9">
    <name type="scientific">Tribonema minus</name>
    <dbReference type="NCBI Taxonomy" id="303371"/>
    <lineage>
        <taxon>Eukaryota</taxon>
        <taxon>Sar</taxon>
        <taxon>Stramenopiles</taxon>
        <taxon>Ochrophyta</taxon>
        <taxon>PX clade</taxon>
        <taxon>Xanthophyceae</taxon>
        <taxon>Tribonematales</taxon>
        <taxon>Tribonemataceae</taxon>
        <taxon>Tribonema</taxon>
    </lineage>
</organism>
<dbReference type="Gene3D" id="2.60.260.20">
    <property type="entry name" value="Urease metallochaperone UreE, N-terminal domain"/>
    <property type="match status" value="2"/>
</dbReference>
<dbReference type="FunFam" id="2.60.260.20:FF:000009">
    <property type="entry name" value="Putative Mitochondrial DnaJ chaperone"/>
    <property type="match status" value="1"/>
</dbReference>
<keyword evidence="5" id="KW-0143">Chaperone</keyword>
<proteinExistence type="predicted"/>
<dbReference type="CDD" id="cd10747">
    <property type="entry name" value="DnaJ_C"/>
    <property type="match status" value="1"/>
</dbReference>
<accession>A0A835ZK91</accession>
<name>A0A835ZK91_9STRA</name>
<comment type="caution">
    <text evidence="8">The sequence shown here is derived from an EMBL/GenBank/DDBJ whole genome shotgun (WGS) entry which is preliminary data.</text>
</comment>
<dbReference type="GO" id="GO:0051082">
    <property type="term" value="F:unfolded protein binding"/>
    <property type="evidence" value="ECO:0007669"/>
    <property type="project" value="InterPro"/>
</dbReference>
<evidence type="ECO:0000256" key="6">
    <source>
        <dbReference type="SAM" id="MobiDB-lite"/>
    </source>
</evidence>
<dbReference type="GO" id="GO:0042026">
    <property type="term" value="P:protein refolding"/>
    <property type="evidence" value="ECO:0007669"/>
    <property type="project" value="TreeGrafter"/>
</dbReference>
<evidence type="ECO:0000256" key="4">
    <source>
        <dbReference type="ARBA" id="ARBA00022833"/>
    </source>
</evidence>
<dbReference type="InterPro" id="IPR001623">
    <property type="entry name" value="DnaJ_domain"/>
</dbReference>
<dbReference type="PANTHER" id="PTHR43096">
    <property type="entry name" value="DNAJ HOMOLOG 1, MITOCHONDRIAL-RELATED"/>
    <property type="match status" value="1"/>
</dbReference>
<evidence type="ECO:0000256" key="3">
    <source>
        <dbReference type="ARBA" id="ARBA00022771"/>
    </source>
</evidence>
<dbReference type="GO" id="GO:0008270">
    <property type="term" value="F:zinc ion binding"/>
    <property type="evidence" value="ECO:0007669"/>
    <property type="project" value="UniProtKB-KW"/>
</dbReference>
<keyword evidence="3" id="KW-0863">Zinc-finger</keyword>
<dbReference type="GO" id="GO:0005737">
    <property type="term" value="C:cytoplasm"/>
    <property type="evidence" value="ECO:0007669"/>
    <property type="project" value="TreeGrafter"/>
</dbReference>
<dbReference type="AlphaFoldDB" id="A0A835ZK91"/>
<evidence type="ECO:0000259" key="7">
    <source>
        <dbReference type="PROSITE" id="PS50076"/>
    </source>
</evidence>
<keyword evidence="2" id="KW-0677">Repeat</keyword>
<dbReference type="FunFam" id="2.60.260.20:FF:000005">
    <property type="entry name" value="Chaperone protein dnaJ 1, mitochondrial"/>
    <property type="match status" value="1"/>
</dbReference>
<keyword evidence="9" id="KW-1185">Reference proteome</keyword>
<evidence type="ECO:0000256" key="2">
    <source>
        <dbReference type="ARBA" id="ARBA00022737"/>
    </source>
</evidence>
<evidence type="ECO:0000313" key="8">
    <source>
        <dbReference type="EMBL" id="KAG5190548.1"/>
    </source>
</evidence>
<evidence type="ECO:0000256" key="5">
    <source>
        <dbReference type="ARBA" id="ARBA00023186"/>
    </source>
</evidence>
<dbReference type="PRINTS" id="PR00625">
    <property type="entry name" value="JDOMAIN"/>
</dbReference>
<dbReference type="EMBL" id="JAFCMP010000033">
    <property type="protein sequence ID" value="KAG5190548.1"/>
    <property type="molecule type" value="Genomic_DNA"/>
</dbReference>
<dbReference type="SUPFAM" id="SSF46565">
    <property type="entry name" value="Chaperone J-domain"/>
    <property type="match status" value="1"/>
</dbReference>
<gene>
    <name evidence="8" type="ORF">JKP88DRAFT_352691</name>
</gene>
<dbReference type="Pfam" id="PF00226">
    <property type="entry name" value="DnaJ"/>
    <property type="match status" value="1"/>
</dbReference>
<dbReference type="InterPro" id="IPR018253">
    <property type="entry name" value="DnaJ_domain_CS"/>
</dbReference>
<dbReference type="InterPro" id="IPR002939">
    <property type="entry name" value="DnaJ_C"/>
</dbReference>
<feature type="region of interest" description="Disordered" evidence="6">
    <location>
        <begin position="414"/>
        <end position="486"/>
    </location>
</feature>
<dbReference type="OrthoDB" id="10256793at2759"/>
<feature type="domain" description="J" evidence="7">
    <location>
        <begin position="43"/>
        <end position="108"/>
    </location>
</feature>
<reference evidence="8" key="1">
    <citation type="submission" date="2021-02" db="EMBL/GenBank/DDBJ databases">
        <title>First Annotated Genome of the Yellow-green Alga Tribonema minus.</title>
        <authorList>
            <person name="Mahan K.M."/>
        </authorList>
    </citation>
    <scope>NUCLEOTIDE SEQUENCE</scope>
    <source>
        <strain evidence="8">UTEX B ZZ1240</strain>
    </source>
</reference>
<protein>
    <recommendedName>
        <fullName evidence="7">J domain-containing protein</fullName>
    </recommendedName>
</protein>
<keyword evidence="1" id="KW-0479">Metal-binding</keyword>
<dbReference type="PROSITE" id="PS50076">
    <property type="entry name" value="DNAJ_2"/>
    <property type="match status" value="1"/>
</dbReference>
<dbReference type="SUPFAM" id="SSF49493">
    <property type="entry name" value="HSP40/DnaJ peptide-binding domain"/>
    <property type="match status" value="2"/>
</dbReference>
<keyword evidence="4" id="KW-0862">Zinc</keyword>
<dbReference type="Pfam" id="PF01556">
    <property type="entry name" value="DnaJ_C"/>
    <property type="match status" value="1"/>
</dbReference>
<evidence type="ECO:0000313" key="9">
    <source>
        <dbReference type="Proteomes" id="UP000664859"/>
    </source>
</evidence>
<dbReference type="Gene3D" id="1.10.287.110">
    <property type="entry name" value="DnaJ domain"/>
    <property type="match status" value="1"/>
</dbReference>
<dbReference type="Proteomes" id="UP000664859">
    <property type="component" value="Unassembled WGS sequence"/>
</dbReference>
<dbReference type="InterPro" id="IPR008971">
    <property type="entry name" value="HSP40/DnaJ_pept-bd"/>
</dbReference>
<feature type="compositionally biased region" description="Low complexity" evidence="6">
    <location>
        <begin position="442"/>
        <end position="478"/>
    </location>
</feature>
<dbReference type="PROSITE" id="PS00636">
    <property type="entry name" value="DNAJ_1"/>
    <property type="match status" value="1"/>
</dbReference>
<feature type="compositionally biased region" description="Low complexity" evidence="6">
    <location>
        <begin position="414"/>
        <end position="423"/>
    </location>
</feature>
<dbReference type="CDD" id="cd06257">
    <property type="entry name" value="DnaJ"/>
    <property type="match status" value="1"/>
</dbReference>
<evidence type="ECO:0000256" key="1">
    <source>
        <dbReference type="ARBA" id="ARBA00022723"/>
    </source>
</evidence>
<dbReference type="InterPro" id="IPR036869">
    <property type="entry name" value="J_dom_sf"/>
</dbReference>
<sequence length="486" mass="50796">MSGSARHLHYHHQQGQHRAACGFAPAGQIRQYRSSGAARRDDEYYNVLGVSRSATAVEIKKAYFAQAKKYHPDANQGSDDAKKQFQKVTEAYEILGNVEKRQMYDQFGKAAVDGSGGGGDPFGGFGGGGFGGDPFGGFSGMYGQRINVDPQDIFGAFEEMFGRGGFQKGARGPRRGQNLQIGLNIGFLDAVFGAKREVNVAYKLRGKGNRKTKQVMVDIPPGVEDGMVFQIEGEGAEGEKGSPKGDLLVQVSVADDPYFTRDGADIHVEASVSLAQAILGGKVDVLTLEGMVELTVPPGTAPDTVLMMRQRGVKSLSGRGRGDQYVHVKVEVPTPNQLTVAQRKLVEQLRELEVAEMQGASSAAGAGDDSGAGPIRRFGRKVQDALSRLMAHMAKKTEEADKAKVAREAEAAAKKAASAAKQASAKEESSTSGPASSGGGSASASTGAAEQAAAGSANDAAHSQGGAASSEAGDSAQQKPEGSKEP</sequence>